<dbReference type="AlphaFoldDB" id="A0A433VQ73"/>
<dbReference type="GO" id="GO:0016020">
    <property type="term" value="C:membrane"/>
    <property type="evidence" value="ECO:0007669"/>
    <property type="project" value="UniProtKB-SubCell"/>
</dbReference>
<organism evidence="7 8">
    <name type="scientific">Dulcicalothrix desertica PCC 7102</name>
    <dbReference type="NCBI Taxonomy" id="232991"/>
    <lineage>
        <taxon>Bacteria</taxon>
        <taxon>Bacillati</taxon>
        <taxon>Cyanobacteriota</taxon>
        <taxon>Cyanophyceae</taxon>
        <taxon>Nostocales</taxon>
        <taxon>Calotrichaceae</taxon>
        <taxon>Dulcicalothrix</taxon>
    </lineage>
</organism>
<dbReference type="Gene3D" id="3.40.50.300">
    <property type="entry name" value="P-loop containing nucleotide triphosphate hydrolases"/>
    <property type="match status" value="1"/>
</dbReference>
<name>A0A433VQ73_9CYAN</name>
<evidence type="ECO:0000256" key="1">
    <source>
        <dbReference type="ARBA" id="ARBA00004370"/>
    </source>
</evidence>
<keyword evidence="8" id="KW-1185">Reference proteome</keyword>
<reference evidence="7" key="1">
    <citation type="submission" date="2018-12" db="EMBL/GenBank/DDBJ databases">
        <authorList>
            <person name="Will S."/>
            <person name="Neumann-Schaal M."/>
            <person name="Henke P."/>
        </authorList>
    </citation>
    <scope>NUCLEOTIDE SEQUENCE</scope>
    <source>
        <strain evidence="7">PCC 7102</strain>
    </source>
</reference>
<evidence type="ECO:0000313" key="8">
    <source>
        <dbReference type="Proteomes" id="UP000271624"/>
    </source>
</evidence>
<comment type="subcellular location">
    <subcellularLocation>
        <location evidence="1">Membrane</location>
    </subcellularLocation>
</comment>
<evidence type="ECO:0000256" key="4">
    <source>
        <dbReference type="ARBA" id="ARBA00023134"/>
    </source>
</evidence>
<dbReference type="InterPro" id="IPR045063">
    <property type="entry name" value="Dynamin_N"/>
</dbReference>
<dbReference type="PANTHER" id="PTHR10465">
    <property type="entry name" value="TRANSMEMBRANE GTPASE FZO1"/>
    <property type="match status" value="1"/>
</dbReference>
<dbReference type="InterPro" id="IPR027094">
    <property type="entry name" value="Mitofusin_fam"/>
</dbReference>
<dbReference type="Proteomes" id="UP000271624">
    <property type="component" value="Unassembled WGS sequence"/>
</dbReference>
<reference evidence="7" key="2">
    <citation type="journal article" date="2019" name="Genome Biol. Evol.">
        <title>Day and night: Metabolic profiles and evolutionary relationships of six axenic non-marine cyanobacteria.</title>
        <authorList>
            <person name="Will S.E."/>
            <person name="Henke P."/>
            <person name="Boedeker C."/>
            <person name="Huang S."/>
            <person name="Brinkmann H."/>
            <person name="Rohde M."/>
            <person name="Jarek M."/>
            <person name="Friedl T."/>
            <person name="Seufert S."/>
            <person name="Schumacher M."/>
            <person name="Overmann J."/>
            <person name="Neumann-Schaal M."/>
            <person name="Petersen J."/>
        </authorList>
    </citation>
    <scope>NUCLEOTIDE SEQUENCE [LARGE SCALE GENOMIC DNA]</scope>
    <source>
        <strain evidence="7">PCC 7102</strain>
    </source>
</reference>
<dbReference type="RefSeq" id="WP_127080021.1">
    <property type="nucleotide sequence ID" value="NZ_RSCL01000003.1"/>
</dbReference>
<keyword evidence="4" id="KW-0342">GTP-binding</keyword>
<evidence type="ECO:0000256" key="5">
    <source>
        <dbReference type="ARBA" id="ARBA00023136"/>
    </source>
</evidence>
<keyword evidence="2" id="KW-0547">Nucleotide-binding</keyword>
<dbReference type="EMBL" id="RSCL01000003">
    <property type="protein sequence ID" value="RUT08172.1"/>
    <property type="molecule type" value="Genomic_DNA"/>
</dbReference>
<dbReference type="InterPro" id="IPR027417">
    <property type="entry name" value="P-loop_NTPase"/>
</dbReference>
<dbReference type="PANTHER" id="PTHR10465:SF0">
    <property type="entry name" value="SARCALUMENIN"/>
    <property type="match status" value="1"/>
</dbReference>
<dbReference type="GO" id="GO:0005525">
    <property type="term" value="F:GTP binding"/>
    <property type="evidence" value="ECO:0007669"/>
    <property type="project" value="UniProtKB-KW"/>
</dbReference>
<sequence>MKQITSESKSIEIHINSLLRLVDKEPFLKGKHDIRKIKTSRDKVVDPRFEIIFAGTYSAGKSMLINALLGNDLLYSATGHATGLECYIEFAKSQEEERCDFTFLSVKEIQEEVNDRCQSKTLKIKKKYDINKDKEIEDLSQQCQQIIQEEGGSKSTEKAEEANGLQELLNGFKENRKYIHEHQHQTFAMEDLGLAPQEAHKYARRGSNSAVLQRITYYCHHTLLEDGNVLVDLPGIDAPVQRDAELTDRKVADTNT</sequence>
<evidence type="ECO:0000256" key="3">
    <source>
        <dbReference type="ARBA" id="ARBA00022801"/>
    </source>
</evidence>
<accession>A0A433VQ73</accession>
<comment type="caution">
    <text evidence="7">The sequence shown here is derived from an EMBL/GenBank/DDBJ whole genome shotgun (WGS) entry which is preliminary data.</text>
</comment>
<gene>
    <name evidence="7" type="ORF">DSM106972_013400</name>
</gene>
<proteinExistence type="predicted"/>
<evidence type="ECO:0000313" key="7">
    <source>
        <dbReference type="EMBL" id="RUT08172.1"/>
    </source>
</evidence>
<evidence type="ECO:0000256" key="2">
    <source>
        <dbReference type="ARBA" id="ARBA00022741"/>
    </source>
</evidence>
<dbReference type="Pfam" id="PF00350">
    <property type="entry name" value="Dynamin_N"/>
    <property type="match status" value="1"/>
</dbReference>
<keyword evidence="5" id="KW-0472">Membrane</keyword>
<evidence type="ECO:0000259" key="6">
    <source>
        <dbReference type="Pfam" id="PF00350"/>
    </source>
</evidence>
<feature type="domain" description="Dynamin N-terminal" evidence="6">
    <location>
        <begin position="51"/>
        <end position="251"/>
    </location>
</feature>
<dbReference type="OrthoDB" id="9816479at2"/>
<keyword evidence="3" id="KW-0378">Hydrolase</keyword>
<protein>
    <recommendedName>
        <fullName evidence="6">Dynamin N-terminal domain-containing protein</fullName>
    </recommendedName>
</protein>
<dbReference type="SUPFAM" id="SSF52540">
    <property type="entry name" value="P-loop containing nucleoside triphosphate hydrolases"/>
    <property type="match status" value="1"/>
</dbReference>
<dbReference type="GO" id="GO:0003924">
    <property type="term" value="F:GTPase activity"/>
    <property type="evidence" value="ECO:0007669"/>
    <property type="project" value="InterPro"/>
</dbReference>